<protein>
    <recommendedName>
        <fullName evidence="2">histidine kinase</fullName>
        <ecNumber evidence="2">2.7.13.3</ecNumber>
    </recommendedName>
</protein>
<dbReference type="InterPro" id="IPR029016">
    <property type="entry name" value="GAF-like_dom_sf"/>
</dbReference>
<evidence type="ECO:0000256" key="1">
    <source>
        <dbReference type="ARBA" id="ARBA00000085"/>
    </source>
</evidence>
<comment type="catalytic activity">
    <reaction evidence="1">
        <text>ATP + protein L-histidine = ADP + protein N-phospho-L-histidine.</text>
        <dbReference type="EC" id="2.7.13.3"/>
    </reaction>
</comment>
<evidence type="ECO:0000256" key="7">
    <source>
        <dbReference type="SAM" id="MobiDB-lite"/>
    </source>
</evidence>
<sequence length="505" mass="54731">MTSANQSSGPKPSLPAANTGSGPKAAPGATTGSGPKPNPVSAHSSSGPKQVAVPPGQRPQGAEMLAELMQTQRQLTQAMHESRDLRAKLSRRSHQMQVLQQVSEILAATSKGGQVVSVVLDVLAQEFHCQRAVVWTLEDGGVGYVPKDGTGLPRPQWSSLALPAPNPFPGTPLVLFQSQWLDAGSDGGSLATLRGTDGAQLYFIPFEHQLLLLGFAILAMPGDRRWEEEDLDSITILQRQAAISLYNAWLFRDLSEQRDTLQRQTLELERVNDALREADQLKSEFLALTSHELRTPLTGILGFTRLVMDGLYDDAEEMRSMLQDSYTSGQHLLGLLNDILDLAKIESGKLEVHPEPFNLAVLLEEVKPIAEAYPRKPGVELFWPVLQDIPDVIVDPNRLKQVLLNLLSNALKFTKEGSVAIQVERHPGTITLLVVDTGIGVSQEAQARLFQKFAQADGSHSREFGGTGLGLVICKHLMEMMGGTIALSSEGLGKGSTLRITMGIA</sequence>
<dbReference type="SUPFAM" id="SSF55781">
    <property type="entry name" value="GAF domain-like"/>
    <property type="match status" value="1"/>
</dbReference>
<dbReference type="SUPFAM" id="SSF55874">
    <property type="entry name" value="ATPase domain of HSP90 chaperone/DNA topoisomerase II/histidine kinase"/>
    <property type="match status" value="1"/>
</dbReference>
<dbReference type="InterPro" id="IPR003661">
    <property type="entry name" value="HisK_dim/P_dom"/>
</dbReference>
<evidence type="ECO:0000256" key="2">
    <source>
        <dbReference type="ARBA" id="ARBA00012438"/>
    </source>
</evidence>
<dbReference type="Gene3D" id="3.30.565.10">
    <property type="entry name" value="Histidine kinase-like ATPase, C-terminal domain"/>
    <property type="match status" value="1"/>
</dbReference>
<dbReference type="PANTHER" id="PTHR43047">
    <property type="entry name" value="TWO-COMPONENT HISTIDINE PROTEIN KINASE"/>
    <property type="match status" value="1"/>
</dbReference>
<name>A0ABQ5QLJ4_9BACT</name>
<organism evidence="9 10">
    <name type="scientific">Geothrix limicola</name>
    <dbReference type="NCBI Taxonomy" id="2927978"/>
    <lineage>
        <taxon>Bacteria</taxon>
        <taxon>Pseudomonadati</taxon>
        <taxon>Acidobacteriota</taxon>
        <taxon>Holophagae</taxon>
        <taxon>Holophagales</taxon>
        <taxon>Holophagaceae</taxon>
        <taxon>Geothrix</taxon>
    </lineage>
</organism>
<evidence type="ECO:0000256" key="5">
    <source>
        <dbReference type="ARBA" id="ARBA00022777"/>
    </source>
</evidence>
<dbReference type="InterPro" id="IPR036097">
    <property type="entry name" value="HisK_dim/P_sf"/>
</dbReference>
<dbReference type="InterPro" id="IPR004358">
    <property type="entry name" value="Sig_transdc_His_kin-like_C"/>
</dbReference>
<dbReference type="Proteomes" id="UP001165069">
    <property type="component" value="Unassembled WGS sequence"/>
</dbReference>
<dbReference type="PANTHER" id="PTHR43047:SF72">
    <property type="entry name" value="OSMOSENSING HISTIDINE PROTEIN KINASE SLN1"/>
    <property type="match status" value="1"/>
</dbReference>
<dbReference type="SMART" id="SM00388">
    <property type="entry name" value="HisKA"/>
    <property type="match status" value="1"/>
</dbReference>
<feature type="region of interest" description="Disordered" evidence="7">
    <location>
        <begin position="1"/>
        <end position="59"/>
    </location>
</feature>
<dbReference type="PRINTS" id="PR00344">
    <property type="entry name" value="BCTRLSENSOR"/>
</dbReference>
<dbReference type="InterPro" id="IPR036890">
    <property type="entry name" value="HATPase_C_sf"/>
</dbReference>
<feature type="compositionally biased region" description="Polar residues" evidence="7">
    <location>
        <begin position="1"/>
        <end position="21"/>
    </location>
</feature>
<dbReference type="Gene3D" id="1.10.287.130">
    <property type="match status" value="1"/>
</dbReference>
<keyword evidence="10" id="KW-1185">Reference proteome</keyword>
<dbReference type="RefSeq" id="WP_285577448.1">
    <property type="nucleotide sequence ID" value="NZ_BSDE01000008.1"/>
</dbReference>
<reference evidence="9 10" key="1">
    <citation type="journal article" date="2023" name="Antonie Van Leeuwenhoek">
        <title>Mesoterricola silvestris gen. nov., sp. nov., Mesoterricola sediminis sp. nov., Geothrix oryzae sp. nov., Geothrix edaphica sp. nov., Geothrix rubra sp. nov., and Geothrix limicola sp. nov., six novel members of Acidobacteriota isolated from soils.</title>
        <authorList>
            <person name="Itoh H."/>
            <person name="Sugisawa Y."/>
            <person name="Mise K."/>
            <person name="Xu Z."/>
            <person name="Kuniyasu M."/>
            <person name="Ushijima N."/>
            <person name="Kawano K."/>
            <person name="Kobayashi E."/>
            <person name="Shiratori Y."/>
            <person name="Masuda Y."/>
            <person name="Senoo K."/>
        </authorList>
    </citation>
    <scope>NUCLEOTIDE SEQUENCE [LARGE SCALE GENOMIC DNA]</scope>
    <source>
        <strain evidence="9 10">Red804</strain>
    </source>
</reference>
<accession>A0ABQ5QLJ4</accession>
<dbReference type="PROSITE" id="PS50109">
    <property type="entry name" value="HIS_KIN"/>
    <property type="match status" value="1"/>
</dbReference>
<evidence type="ECO:0000256" key="4">
    <source>
        <dbReference type="ARBA" id="ARBA00022679"/>
    </source>
</evidence>
<dbReference type="InterPro" id="IPR003594">
    <property type="entry name" value="HATPase_dom"/>
</dbReference>
<dbReference type="CDD" id="cd00082">
    <property type="entry name" value="HisKA"/>
    <property type="match status" value="1"/>
</dbReference>
<evidence type="ECO:0000313" key="10">
    <source>
        <dbReference type="Proteomes" id="UP001165069"/>
    </source>
</evidence>
<keyword evidence="4" id="KW-0808">Transferase</keyword>
<feature type="coiled-coil region" evidence="6">
    <location>
        <begin position="251"/>
        <end position="281"/>
    </location>
</feature>
<evidence type="ECO:0000256" key="6">
    <source>
        <dbReference type="SAM" id="Coils"/>
    </source>
</evidence>
<feature type="domain" description="Histidine kinase" evidence="8">
    <location>
        <begin position="288"/>
        <end position="505"/>
    </location>
</feature>
<comment type="caution">
    <text evidence="9">The sequence shown here is derived from an EMBL/GenBank/DDBJ whole genome shotgun (WGS) entry which is preliminary data.</text>
</comment>
<evidence type="ECO:0000256" key="3">
    <source>
        <dbReference type="ARBA" id="ARBA00022553"/>
    </source>
</evidence>
<dbReference type="Gene3D" id="3.30.450.40">
    <property type="match status" value="1"/>
</dbReference>
<evidence type="ECO:0000259" key="8">
    <source>
        <dbReference type="PROSITE" id="PS50109"/>
    </source>
</evidence>
<keyword evidence="6" id="KW-0175">Coiled coil</keyword>
<dbReference type="EC" id="2.7.13.3" evidence="2"/>
<dbReference type="SMART" id="SM00387">
    <property type="entry name" value="HATPase_c"/>
    <property type="match status" value="1"/>
</dbReference>
<evidence type="ECO:0000313" key="9">
    <source>
        <dbReference type="EMBL" id="GLH74774.1"/>
    </source>
</evidence>
<dbReference type="Pfam" id="PF02518">
    <property type="entry name" value="HATPase_c"/>
    <property type="match status" value="1"/>
</dbReference>
<proteinExistence type="predicted"/>
<dbReference type="Pfam" id="PF00512">
    <property type="entry name" value="HisKA"/>
    <property type="match status" value="1"/>
</dbReference>
<dbReference type="InterPro" id="IPR005467">
    <property type="entry name" value="His_kinase_dom"/>
</dbReference>
<dbReference type="EMBL" id="BSDE01000008">
    <property type="protein sequence ID" value="GLH74774.1"/>
    <property type="molecule type" value="Genomic_DNA"/>
</dbReference>
<keyword evidence="5" id="KW-0418">Kinase</keyword>
<dbReference type="SUPFAM" id="SSF47384">
    <property type="entry name" value="Homodimeric domain of signal transducing histidine kinase"/>
    <property type="match status" value="1"/>
</dbReference>
<keyword evidence="3" id="KW-0597">Phosphoprotein</keyword>
<dbReference type="CDD" id="cd16922">
    <property type="entry name" value="HATPase_EvgS-ArcB-TorS-like"/>
    <property type="match status" value="1"/>
</dbReference>
<gene>
    <name evidence="9" type="ORF">GETHLI_32760</name>
</gene>